<dbReference type="Proteomes" id="UP000008022">
    <property type="component" value="Unassembled WGS sequence"/>
</dbReference>
<organism evidence="2 3">
    <name type="scientific">Oryza rufipogon</name>
    <name type="common">Brownbeard rice</name>
    <name type="synonym">Asian wild rice</name>
    <dbReference type="NCBI Taxonomy" id="4529"/>
    <lineage>
        <taxon>Eukaryota</taxon>
        <taxon>Viridiplantae</taxon>
        <taxon>Streptophyta</taxon>
        <taxon>Embryophyta</taxon>
        <taxon>Tracheophyta</taxon>
        <taxon>Spermatophyta</taxon>
        <taxon>Magnoliopsida</taxon>
        <taxon>Liliopsida</taxon>
        <taxon>Poales</taxon>
        <taxon>Poaceae</taxon>
        <taxon>BOP clade</taxon>
        <taxon>Oryzoideae</taxon>
        <taxon>Oryzeae</taxon>
        <taxon>Oryzinae</taxon>
        <taxon>Oryza</taxon>
    </lineage>
</organism>
<name>A0A0E0P6I4_ORYRU</name>
<dbReference type="InterPro" id="IPR051266">
    <property type="entry name" value="CLCR"/>
</dbReference>
<feature type="compositionally biased region" description="Low complexity" evidence="1">
    <location>
        <begin position="1"/>
        <end position="12"/>
    </location>
</feature>
<evidence type="ECO:0000256" key="1">
    <source>
        <dbReference type="SAM" id="MobiDB-lite"/>
    </source>
</evidence>
<reference evidence="2" key="2">
    <citation type="submission" date="2015-06" db="UniProtKB">
        <authorList>
            <consortium name="EnsemblPlants"/>
        </authorList>
    </citation>
    <scope>IDENTIFICATION</scope>
</reference>
<dbReference type="PANTHER" id="PTHR10579">
    <property type="entry name" value="CALCIUM-ACTIVATED CHLORIDE CHANNEL REGULATOR"/>
    <property type="match status" value="1"/>
</dbReference>
<accession>A0A0E0P6I4</accession>
<keyword evidence="3" id="KW-1185">Reference proteome</keyword>
<proteinExistence type="predicted"/>
<dbReference type="EnsemblPlants" id="ORUFI04G06470.1">
    <property type="protein sequence ID" value="ORUFI04G06470.1"/>
    <property type="gene ID" value="ORUFI04G06470"/>
</dbReference>
<feature type="region of interest" description="Disordered" evidence="1">
    <location>
        <begin position="1"/>
        <end position="50"/>
    </location>
</feature>
<dbReference type="Gramene" id="ORUFI04G06470.1">
    <property type="protein sequence ID" value="ORUFI04G06470.1"/>
    <property type="gene ID" value="ORUFI04G06470"/>
</dbReference>
<dbReference type="AlphaFoldDB" id="A0A0E0P6I4"/>
<evidence type="ECO:0000313" key="3">
    <source>
        <dbReference type="Proteomes" id="UP000008022"/>
    </source>
</evidence>
<reference evidence="3" key="1">
    <citation type="submission" date="2013-06" db="EMBL/GenBank/DDBJ databases">
        <authorList>
            <person name="Zhao Q."/>
        </authorList>
    </citation>
    <scope>NUCLEOTIDE SEQUENCE</scope>
    <source>
        <strain evidence="3">cv. W1943</strain>
    </source>
</reference>
<dbReference type="HOGENOM" id="CLU_1423627_0_0_1"/>
<dbReference type="InterPro" id="IPR036465">
    <property type="entry name" value="vWFA_dom_sf"/>
</dbReference>
<sequence length="191" mass="20539">MSSSTVSPSKPSLANDNDDHQAIRVRADRRRRQRHPSLRRPGHVQSEGLVGASNSKNYSLLVPPSFKRSGGRCVPVHTFGFGTDHDAAAMHTIAEETGGTLSFIENQAVVQDAFSCIGGLLSVTVQEARLVITCPHHGVRVRSVNSGRYDSVIDGDGRAASVDVGELYADEERRFLVFVDVPAAGTVEDAT</sequence>
<dbReference type="Gene3D" id="3.40.50.410">
    <property type="entry name" value="von Willebrand factor, type A domain"/>
    <property type="match status" value="1"/>
</dbReference>
<dbReference type="STRING" id="4529.A0A0E0P6I4"/>
<dbReference type="PANTHER" id="PTHR10579:SF135">
    <property type="entry name" value="OS12G0203500 PROTEIN"/>
    <property type="match status" value="1"/>
</dbReference>
<protein>
    <submittedName>
        <fullName evidence="2">Uncharacterized protein</fullName>
    </submittedName>
</protein>
<feature type="compositionally biased region" description="Basic and acidic residues" evidence="1">
    <location>
        <begin position="17"/>
        <end position="26"/>
    </location>
</feature>
<feature type="compositionally biased region" description="Basic residues" evidence="1">
    <location>
        <begin position="27"/>
        <end position="42"/>
    </location>
</feature>
<evidence type="ECO:0000313" key="2">
    <source>
        <dbReference type="EnsemblPlants" id="ORUFI04G06470.1"/>
    </source>
</evidence>